<protein>
    <submittedName>
        <fullName evidence="7">Uncharacterized protein</fullName>
    </submittedName>
</protein>
<evidence type="ECO:0000256" key="5">
    <source>
        <dbReference type="PIRSR" id="PIRSR601548-10"/>
    </source>
</evidence>
<evidence type="ECO:0000313" key="8">
    <source>
        <dbReference type="Proteomes" id="UP000708208"/>
    </source>
</evidence>
<dbReference type="EMBL" id="CAJVCH010278907">
    <property type="protein sequence ID" value="CAG7734937.1"/>
    <property type="molecule type" value="Genomic_DNA"/>
</dbReference>
<dbReference type="GO" id="GO:0006508">
    <property type="term" value="P:proteolysis"/>
    <property type="evidence" value="ECO:0007669"/>
    <property type="project" value="InterPro"/>
</dbReference>
<keyword evidence="2" id="KW-0732">Signal</keyword>
<gene>
    <name evidence="7" type="ORF">AFUS01_LOCUS23296</name>
</gene>
<dbReference type="AlphaFoldDB" id="A0A8J2KC67"/>
<dbReference type="PROSITE" id="PS52011">
    <property type="entry name" value="PEPTIDASE_M2"/>
    <property type="match status" value="1"/>
</dbReference>
<dbReference type="GO" id="GO:0008237">
    <property type="term" value="F:metallopeptidase activity"/>
    <property type="evidence" value="ECO:0007669"/>
    <property type="project" value="InterPro"/>
</dbReference>
<feature type="non-terminal residue" evidence="7">
    <location>
        <position position="1"/>
    </location>
</feature>
<comment type="caution">
    <text evidence="7">The sequence shown here is derived from an EMBL/GenBank/DDBJ whole genome shotgun (WGS) entry which is preliminary data.</text>
</comment>
<reference evidence="7" key="1">
    <citation type="submission" date="2021-06" db="EMBL/GenBank/DDBJ databases">
        <authorList>
            <person name="Hodson N. C."/>
            <person name="Mongue J. A."/>
            <person name="Jaron S. K."/>
        </authorList>
    </citation>
    <scope>NUCLEOTIDE SEQUENCE</scope>
</reference>
<comment type="similarity">
    <text evidence="1 6">Belongs to the peptidase M2 family.</text>
</comment>
<keyword evidence="4 5" id="KW-0325">Glycoprotein</keyword>
<proteinExistence type="inferred from homology"/>
<sequence length="218" mass="24926">MSVDSLKNYFEPLFEHLDKQLAENGEVAGFGPGFEEEVAKAYIALDGPYEREASVLCNKASVAEFEYETDLLNITKEEAATAASIAYSQFELKAFDDFISQFEYENFEDADLKRQLKFLSAIGTSALDDTDLKRYNEVLSEMSKIYGTAKVCSYYKQDCDLETEGFALEPELTAKFSKMENYEELKYLWKAWRDATGPKMRKLYMEYVELGNKAARST</sequence>
<evidence type="ECO:0000313" key="7">
    <source>
        <dbReference type="EMBL" id="CAG7734937.1"/>
    </source>
</evidence>
<keyword evidence="3" id="KW-1015">Disulfide bond</keyword>
<keyword evidence="8" id="KW-1185">Reference proteome</keyword>
<dbReference type="Pfam" id="PF01401">
    <property type="entry name" value="Peptidase_M2"/>
    <property type="match status" value="1"/>
</dbReference>
<dbReference type="InterPro" id="IPR001548">
    <property type="entry name" value="Peptidase_M2"/>
</dbReference>
<accession>A0A8J2KC67</accession>
<evidence type="ECO:0000256" key="6">
    <source>
        <dbReference type="PROSITE-ProRule" id="PRU01355"/>
    </source>
</evidence>
<evidence type="ECO:0000256" key="4">
    <source>
        <dbReference type="ARBA" id="ARBA00023180"/>
    </source>
</evidence>
<evidence type="ECO:0000256" key="2">
    <source>
        <dbReference type="ARBA" id="ARBA00022729"/>
    </source>
</evidence>
<dbReference type="PANTHER" id="PTHR10514">
    <property type="entry name" value="ANGIOTENSIN-CONVERTING ENZYME"/>
    <property type="match status" value="1"/>
</dbReference>
<feature type="glycosylation site" description="N-linked (GlcNAc...) asparagine" evidence="5">
    <location>
        <position position="73"/>
    </location>
</feature>
<dbReference type="GO" id="GO:0008241">
    <property type="term" value="F:peptidyl-dipeptidase activity"/>
    <property type="evidence" value="ECO:0007669"/>
    <property type="project" value="InterPro"/>
</dbReference>
<dbReference type="PANTHER" id="PTHR10514:SF27">
    <property type="entry name" value="ANGIOTENSIN-CONVERTING ENZYME"/>
    <property type="match status" value="1"/>
</dbReference>
<dbReference type="GO" id="GO:0005886">
    <property type="term" value="C:plasma membrane"/>
    <property type="evidence" value="ECO:0007669"/>
    <property type="project" value="TreeGrafter"/>
</dbReference>
<evidence type="ECO:0000256" key="3">
    <source>
        <dbReference type="ARBA" id="ARBA00023157"/>
    </source>
</evidence>
<comment type="caution">
    <text evidence="6">Lacks conserved residue(s) required for the propagation of feature annotation.</text>
</comment>
<organism evidence="7 8">
    <name type="scientific">Allacma fusca</name>
    <dbReference type="NCBI Taxonomy" id="39272"/>
    <lineage>
        <taxon>Eukaryota</taxon>
        <taxon>Metazoa</taxon>
        <taxon>Ecdysozoa</taxon>
        <taxon>Arthropoda</taxon>
        <taxon>Hexapoda</taxon>
        <taxon>Collembola</taxon>
        <taxon>Symphypleona</taxon>
        <taxon>Sminthuridae</taxon>
        <taxon>Allacma</taxon>
    </lineage>
</organism>
<dbReference type="Proteomes" id="UP000708208">
    <property type="component" value="Unassembled WGS sequence"/>
</dbReference>
<name>A0A8J2KC67_9HEXA</name>
<evidence type="ECO:0000256" key="1">
    <source>
        <dbReference type="ARBA" id="ARBA00008139"/>
    </source>
</evidence>
<dbReference type="OrthoDB" id="10029630at2759"/>